<name>A0A4R5VC12_9RHOB</name>
<dbReference type="RefSeq" id="WP_133359240.1">
    <property type="nucleotide sequence ID" value="NZ_SMUV01000060.1"/>
</dbReference>
<dbReference type="InterPro" id="IPR038666">
    <property type="entry name" value="SSP1_head-tail_sf"/>
</dbReference>
<proteinExistence type="predicted"/>
<dbReference type="Pfam" id="PF05521">
    <property type="entry name" value="Phage_HCP"/>
    <property type="match status" value="1"/>
</dbReference>
<protein>
    <submittedName>
        <fullName evidence="1">Head-tail adaptor protein</fullName>
    </submittedName>
</protein>
<keyword evidence="2" id="KW-1185">Reference proteome</keyword>
<dbReference type="InterPro" id="IPR008767">
    <property type="entry name" value="Phage_SPP1_head-tail_adaptor"/>
</dbReference>
<evidence type="ECO:0000313" key="1">
    <source>
        <dbReference type="EMBL" id="TDK49838.1"/>
    </source>
</evidence>
<gene>
    <name evidence="1" type="ORF">E1832_08120</name>
</gene>
<dbReference type="OrthoDB" id="7570189at2"/>
<dbReference type="Proteomes" id="UP000295301">
    <property type="component" value="Unassembled WGS sequence"/>
</dbReference>
<dbReference type="NCBIfam" id="TIGR01563">
    <property type="entry name" value="gp16_SPP1"/>
    <property type="match status" value="1"/>
</dbReference>
<dbReference type="AlphaFoldDB" id="A0A4R5VC12"/>
<dbReference type="Gene3D" id="2.40.10.270">
    <property type="entry name" value="Bacteriophage SPP1 head-tail adaptor protein"/>
    <property type="match status" value="1"/>
</dbReference>
<comment type="caution">
    <text evidence="1">The sequence shown here is derived from an EMBL/GenBank/DDBJ whole genome shotgun (WGS) entry which is preliminary data.</text>
</comment>
<organism evidence="1 2">
    <name type="scientific">Antarcticimicrobium luteum</name>
    <dbReference type="NCBI Taxonomy" id="2547397"/>
    <lineage>
        <taxon>Bacteria</taxon>
        <taxon>Pseudomonadati</taxon>
        <taxon>Pseudomonadota</taxon>
        <taxon>Alphaproteobacteria</taxon>
        <taxon>Rhodobacterales</taxon>
        <taxon>Paracoccaceae</taxon>
        <taxon>Antarcticimicrobium</taxon>
    </lineage>
</organism>
<evidence type="ECO:0000313" key="2">
    <source>
        <dbReference type="Proteomes" id="UP000295301"/>
    </source>
</evidence>
<accession>A0A4R5VC12</accession>
<sequence>MSVPVLSRRLVLEAPVRVPDGAGGTIESWTSLGALWADVRPRSGRERAEAGASVSAMGYRIVVRGAPAGSVQRPRPEQRFRDGARLYLIRAVAEYDPAGRFLSCLANEEVAA</sequence>
<dbReference type="EMBL" id="SMUV01000060">
    <property type="protein sequence ID" value="TDK49838.1"/>
    <property type="molecule type" value="Genomic_DNA"/>
</dbReference>
<reference evidence="1 2" key="1">
    <citation type="submission" date="2019-03" db="EMBL/GenBank/DDBJ databases">
        <title>Ruegeria lutea sp. nov., a novel strain, isolated from marine sediment, the Masan Bay, South Korea.</title>
        <authorList>
            <person name="Kim J."/>
            <person name="Kim D.-Y."/>
            <person name="Lee S.-S."/>
        </authorList>
    </citation>
    <scope>NUCLEOTIDE SEQUENCE [LARGE SCALE GENOMIC DNA]</scope>
    <source>
        <strain evidence="1 2">318-1</strain>
    </source>
</reference>